<name>A0A8S0T0T4_OLEEU</name>
<dbReference type="Gramene" id="OE9A098886T1">
    <property type="protein sequence ID" value="OE9A098886C1"/>
    <property type="gene ID" value="OE9A098886"/>
</dbReference>
<organism evidence="1 2">
    <name type="scientific">Olea europaea subsp. europaea</name>
    <dbReference type="NCBI Taxonomy" id="158383"/>
    <lineage>
        <taxon>Eukaryota</taxon>
        <taxon>Viridiplantae</taxon>
        <taxon>Streptophyta</taxon>
        <taxon>Embryophyta</taxon>
        <taxon>Tracheophyta</taxon>
        <taxon>Spermatophyta</taxon>
        <taxon>Magnoliopsida</taxon>
        <taxon>eudicotyledons</taxon>
        <taxon>Gunneridae</taxon>
        <taxon>Pentapetalae</taxon>
        <taxon>asterids</taxon>
        <taxon>lamiids</taxon>
        <taxon>Lamiales</taxon>
        <taxon>Oleaceae</taxon>
        <taxon>Oleeae</taxon>
        <taxon>Olea</taxon>
    </lineage>
</organism>
<sequence>MAFILNLDAITLSNRQAAPSGSEAALDISYDNSQSHDRALPNSGNFRNLQVQQDVVMRLEEKVTSQSQVVPEPIRPTDFHGKIKILLEHKIDESYGETASTNYQSESSLKVLSSRVESGIGYEFSSPDNEDVCPKCLEEYTPEKS</sequence>
<protein>
    <submittedName>
        <fullName evidence="1">Uncharacterized protein</fullName>
    </submittedName>
</protein>
<gene>
    <name evidence="1" type="ORF">OLEA9_A098886</name>
</gene>
<proteinExistence type="predicted"/>
<comment type="caution">
    <text evidence="1">The sequence shown here is derived from an EMBL/GenBank/DDBJ whole genome shotgun (WGS) entry which is preliminary data.</text>
</comment>
<accession>A0A8S0T0T4</accession>
<evidence type="ECO:0000313" key="2">
    <source>
        <dbReference type="Proteomes" id="UP000594638"/>
    </source>
</evidence>
<dbReference type="OrthoDB" id="8062037at2759"/>
<evidence type="ECO:0000313" key="1">
    <source>
        <dbReference type="EMBL" id="CAA2997615.1"/>
    </source>
</evidence>
<dbReference type="Proteomes" id="UP000594638">
    <property type="component" value="Unassembled WGS sequence"/>
</dbReference>
<reference evidence="1 2" key="1">
    <citation type="submission" date="2019-12" db="EMBL/GenBank/DDBJ databases">
        <authorList>
            <person name="Alioto T."/>
            <person name="Alioto T."/>
            <person name="Gomez Garrido J."/>
        </authorList>
    </citation>
    <scope>NUCLEOTIDE SEQUENCE [LARGE SCALE GENOMIC DNA]</scope>
</reference>
<dbReference type="AlphaFoldDB" id="A0A8S0T0T4"/>
<dbReference type="EMBL" id="CACTIH010005561">
    <property type="protein sequence ID" value="CAA2997615.1"/>
    <property type="molecule type" value="Genomic_DNA"/>
</dbReference>
<keyword evidence="2" id="KW-1185">Reference proteome</keyword>